<dbReference type="RefSeq" id="WP_061506030.1">
    <property type="nucleotide sequence ID" value="NZ_BAPF01000019.1"/>
</dbReference>
<dbReference type="PANTHER" id="PTHR22946:SF9">
    <property type="entry name" value="POLYKETIDE TRANSFERASE AF380"/>
    <property type="match status" value="1"/>
</dbReference>
<dbReference type="EMBL" id="BAPF01000019">
    <property type="protein sequence ID" value="GBQ79405.1"/>
    <property type="molecule type" value="Genomic_DNA"/>
</dbReference>
<dbReference type="InterPro" id="IPR029058">
    <property type="entry name" value="AB_hydrolase_fold"/>
</dbReference>
<name>A0ABQ0PSA8_9PROT</name>
<dbReference type="GeneID" id="29557533"/>
<dbReference type="Proteomes" id="UP001065047">
    <property type="component" value="Unassembled WGS sequence"/>
</dbReference>
<dbReference type="Gene3D" id="3.40.50.1820">
    <property type="entry name" value="alpha/beta hydrolase"/>
    <property type="match status" value="1"/>
</dbReference>
<keyword evidence="1 3" id="KW-0378">Hydrolase</keyword>
<dbReference type="SUPFAM" id="SSF53474">
    <property type="entry name" value="alpha/beta-Hydrolases"/>
    <property type="match status" value="1"/>
</dbReference>
<dbReference type="InterPro" id="IPR000383">
    <property type="entry name" value="Xaa-Pro-like_dom"/>
</dbReference>
<accession>A0ABQ0PSA8</accession>
<dbReference type="PANTHER" id="PTHR22946">
    <property type="entry name" value="DIENELACTONE HYDROLASE DOMAIN-CONTAINING PROTEIN-RELATED"/>
    <property type="match status" value="1"/>
</dbReference>
<sequence length="301" mass="33463">MRNDIEFLSEGRTLRGWLYQPEGGKGEYPAIVMAHGLSGVKEQYLDRYAEVFVTAGFGVILYDHANFGASDGIPRQEADPVLQRRGYRDAISFAQTVSWIDPQRIGLWGTSYSGGHVLEVAALDRRVRCVVSQVPTVSGYRSSQRRIRSDLVPSLLSSFVADRAARFQGKAPAMFPAVSGRPEIACAMGGTDAYDFFNGTRSFAPTWRNELTLRSAELARENEPGIHIARISPTPLLMIVADQDILTATDICLESYQSALPPKKLHMIHGGHFDPYVRCFNETSQAAQEWFIEHLIDDAVH</sequence>
<evidence type="ECO:0000259" key="2">
    <source>
        <dbReference type="Pfam" id="PF02129"/>
    </source>
</evidence>
<evidence type="ECO:0000313" key="4">
    <source>
        <dbReference type="Proteomes" id="UP001065047"/>
    </source>
</evidence>
<evidence type="ECO:0000313" key="3">
    <source>
        <dbReference type="EMBL" id="GBQ79405.1"/>
    </source>
</evidence>
<feature type="domain" description="Xaa-Pro dipeptidyl-peptidase-like" evidence="2">
    <location>
        <begin position="14"/>
        <end position="146"/>
    </location>
</feature>
<keyword evidence="4" id="KW-1185">Reference proteome</keyword>
<gene>
    <name evidence="3" type="ORF">AA14337_1435</name>
</gene>
<dbReference type="Pfam" id="PF02129">
    <property type="entry name" value="Peptidase_S15"/>
    <property type="match status" value="1"/>
</dbReference>
<organism evidence="3 4">
    <name type="scientific">Acetobacter malorum DSM 14337</name>
    <dbReference type="NCBI Taxonomy" id="1307910"/>
    <lineage>
        <taxon>Bacteria</taxon>
        <taxon>Pseudomonadati</taxon>
        <taxon>Pseudomonadota</taxon>
        <taxon>Alphaproteobacteria</taxon>
        <taxon>Acetobacterales</taxon>
        <taxon>Acetobacteraceae</taxon>
        <taxon>Acetobacter</taxon>
    </lineage>
</organism>
<dbReference type="InterPro" id="IPR050261">
    <property type="entry name" value="FrsA_esterase"/>
</dbReference>
<proteinExistence type="predicted"/>
<dbReference type="Gene3D" id="1.10.10.800">
    <property type="match status" value="1"/>
</dbReference>
<evidence type="ECO:0000256" key="1">
    <source>
        <dbReference type="ARBA" id="ARBA00022801"/>
    </source>
</evidence>
<dbReference type="GO" id="GO:0016787">
    <property type="term" value="F:hydrolase activity"/>
    <property type="evidence" value="ECO:0007669"/>
    <property type="project" value="UniProtKB-KW"/>
</dbReference>
<protein>
    <submittedName>
        <fullName evidence="3">Alpha/beta hydrolase</fullName>
    </submittedName>
</protein>
<comment type="caution">
    <text evidence="3">The sequence shown here is derived from an EMBL/GenBank/DDBJ whole genome shotgun (WGS) entry which is preliminary data.</text>
</comment>
<reference evidence="3" key="1">
    <citation type="submission" date="2013-04" db="EMBL/GenBank/DDBJ databases">
        <title>The genome sequencing project of 58 acetic acid bacteria.</title>
        <authorList>
            <person name="Okamoto-Kainuma A."/>
            <person name="Ishikawa M."/>
            <person name="Umino S."/>
            <person name="Koizumi Y."/>
            <person name="Shiwa Y."/>
            <person name="Yoshikawa H."/>
            <person name="Matsutani M."/>
            <person name="Matsushita K."/>
        </authorList>
    </citation>
    <scope>NUCLEOTIDE SEQUENCE</scope>
    <source>
        <strain evidence="3">DSM 14337</strain>
    </source>
</reference>